<feature type="transmembrane region" description="Helical" evidence="1">
    <location>
        <begin position="15"/>
        <end position="36"/>
    </location>
</feature>
<sequence>MGLYGGEYGVVLRDYIPWVVDIHMICVLGFDWHLIYSTKLLGVLLPATYRRLFMVSGARWSAVARFSVLDWAYSLGLCFSCFTRVNFLILALVKPSGKLSFLSLLSVWACPSDFLVGTNFSPLG</sequence>
<keyword evidence="1" id="KW-0812">Transmembrane</keyword>
<dbReference type="EMBL" id="PDCK01000040">
    <property type="protein sequence ID" value="PRQ49218.1"/>
    <property type="molecule type" value="Genomic_DNA"/>
</dbReference>
<dbReference type="Proteomes" id="UP000238479">
    <property type="component" value="Chromosome 2"/>
</dbReference>
<protein>
    <submittedName>
        <fullName evidence="2">Uncharacterized protein</fullName>
    </submittedName>
</protein>
<evidence type="ECO:0000313" key="3">
    <source>
        <dbReference type="Proteomes" id="UP000238479"/>
    </source>
</evidence>
<keyword evidence="1" id="KW-0472">Membrane</keyword>
<proteinExistence type="predicted"/>
<evidence type="ECO:0000256" key="1">
    <source>
        <dbReference type="SAM" id="Phobius"/>
    </source>
</evidence>
<gene>
    <name evidence="2" type="ORF">RchiOBHm_Chr2g0119471</name>
</gene>
<organism evidence="2 3">
    <name type="scientific">Rosa chinensis</name>
    <name type="common">China rose</name>
    <dbReference type="NCBI Taxonomy" id="74649"/>
    <lineage>
        <taxon>Eukaryota</taxon>
        <taxon>Viridiplantae</taxon>
        <taxon>Streptophyta</taxon>
        <taxon>Embryophyta</taxon>
        <taxon>Tracheophyta</taxon>
        <taxon>Spermatophyta</taxon>
        <taxon>Magnoliopsida</taxon>
        <taxon>eudicotyledons</taxon>
        <taxon>Gunneridae</taxon>
        <taxon>Pentapetalae</taxon>
        <taxon>rosids</taxon>
        <taxon>fabids</taxon>
        <taxon>Rosales</taxon>
        <taxon>Rosaceae</taxon>
        <taxon>Rosoideae</taxon>
        <taxon>Rosoideae incertae sedis</taxon>
        <taxon>Rosa</taxon>
    </lineage>
</organism>
<feature type="transmembrane region" description="Helical" evidence="1">
    <location>
        <begin position="72"/>
        <end position="93"/>
    </location>
</feature>
<keyword evidence="3" id="KW-1185">Reference proteome</keyword>
<comment type="caution">
    <text evidence="2">The sequence shown here is derived from an EMBL/GenBank/DDBJ whole genome shotgun (WGS) entry which is preliminary data.</text>
</comment>
<name>A0A2P6RS10_ROSCH</name>
<evidence type="ECO:0000313" key="2">
    <source>
        <dbReference type="EMBL" id="PRQ49218.1"/>
    </source>
</evidence>
<reference evidence="2 3" key="1">
    <citation type="journal article" date="2018" name="Nat. Genet.">
        <title>The Rosa genome provides new insights in the design of modern roses.</title>
        <authorList>
            <person name="Bendahmane M."/>
        </authorList>
    </citation>
    <scope>NUCLEOTIDE SEQUENCE [LARGE SCALE GENOMIC DNA]</scope>
    <source>
        <strain evidence="3">cv. Old Blush</strain>
    </source>
</reference>
<keyword evidence="1" id="KW-1133">Transmembrane helix</keyword>
<dbReference type="AlphaFoldDB" id="A0A2P6RS10"/>
<accession>A0A2P6RS10</accession>
<dbReference type="Gramene" id="PRQ49218">
    <property type="protein sequence ID" value="PRQ49218"/>
    <property type="gene ID" value="RchiOBHm_Chr2g0119471"/>
</dbReference>